<dbReference type="Gene3D" id="1.10.287.850">
    <property type="entry name" value="HP0062-like domain"/>
    <property type="match status" value="1"/>
</dbReference>
<evidence type="ECO:0000259" key="1">
    <source>
        <dbReference type="Pfam" id="PF00934"/>
    </source>
</evidence>
<dbReference type="InterPro" id="IPR000084">
    <property type="entry name" value="PE-PGRS_N"/>
</dbReference>
<evidence type="ECO:0000313" key="3">
    <source>
        <dbReference type="Proteomes" id="UP000467236"/>
    </source>
</evidence>
<organism evidence="2 3">
    <name type="scientific">Mycobacterium shinjukuense</name>
    <dbReference type="NCBI Taxonomy" id="398694"/>
    <lineage>
        <taxon>Bacteria</taxon>
        <taxon>Bacillati</taxon>
        <taxon>Actinomycetota</taxon>
        <taxon>Actinomycetes</taxon>
        <taxon>Mycobacteriales</taxon>
        <taxon>Mycobacteriaceae</taxon>
        <taxon>Mycobacterium</taxon>
    </lineage>
</organism>
<dbReference type="RefSeq" id="WP_083051922.1">
    <property type="nucleotide sequence ID" value="NZ_AP022575.1"/>
</dbReference>
<proteinExistence type="predicted"/>
<evidence type="ECO:0000313" key="2">
    <source>
        <dbReference type="EMBL" id="BBX73509.1"/>
    </source>
</evidence>
<name>A0A7I7MQC0_9MYCO</name>
<dbReference type="KEGG" id="mshj:MSHI_14150"/>
<dbReference type="SUPFAM" id="SSF140459">
    <property type="entry name" value="PE/PPE dimer-like"/>
    <property type="match status" value="1"/>
</dbReference>
<accession>A0A7I7MQC0</accession>
<dbReference type="Proteomes" id="UP000467236">
    <property type="component" value="Chromosome"/>
</dbReference>
<dbReference type="InterPro" id="IPR038332">
    <property type="entry name" value="PPE_sf"/>
</dbReference>
<gene>
    <name evidence="2" type="ORF">MSHI_14150</name>
</gene>
<protein>
    <recommendedName>
        <fullName evidence="1">PE domain-containing protein</fullName>
    </recommendedName>
</protein>
<dbReference type="AlphaFoldDB" id="A0A7I7MQC0"/>
<sequence length="56" mass="5491">MSYVLAGPELAAVAANNLAGTRSTLMAANAAATATTTRAVAPAVGGQHGTPVRLKK</sequence>
<dbReference type="EMBL" id="AP022575">
    <property type="protein sequence ID" value="BBX73509.1"/>
    <property type="molecule type" value="Genomic_DNA"/>
</dbReference>
<dbReference type="Pfam" id="PF00934">
    <property type="entry name" value="PE"/>
    <property type="match status" value="1"/>
</dbReference>
<feature type="domain" description="PE" evidence="1">
    <location>
        <begin position="4"/>
        <end position="43"/>
    </location>
</feature>
<keyword evidence="3" id="KW-1185">Reference proteome</keyword>
<reference evidence="2 3" key="1">
    <citation type="journal article" date="2019" name="Emerg. Microbes Infect.">
        <title>Comprehensive subspecies identification of 175 nontuberculous mycobacteria species based on 7547 genomic profiles.</title>
        <authorList>
            <person name="Matsumoto Y."/>
            <person name="Kinjo T."/>
            <person name="Motooka D."/>
            <person name="Nabeya D."/>
            <person name="Jung N."/>
            <person name="Uechi K."/>
            <person name="Horii T."/>
            <person name="Iida T."/>
            <person name="Fujita J."/>
            <person name="Nakamura S."/>
        </authorList>
    </citation>
    <scope>NUCLEOTIDE SEQUENCE [LARGE SCALE GENOMIC DNA]</scope>
    <source>
        <strain evidence="2 3">JCM 14233</strain>
    </source>
</reference>